<dbReference type="Gene3D" id="2.60.40.10">
    <property type="entry name" value="Immunoglobulins"/>
    <property type="match status" value="3"/>
</dbReference>
<proteinExistence type="inferred from homology"/>
<name>A0A2A5JL46_PSEO7</name>
<evidence type="ECO:0000256" key="6">
    <source>
        <dbReference type="ARBA" id="ARBA00023277"/>
    </source>
</evidence>
<dbReference type="CDD" id="cd02848">
    <property type="entry name" value="E_set_Chitinase_N"/>
    <property type="match status" value="1"/>
</dbReference>
<dbReference type="SUPFAM" id="SSF81296">
    <property type="entry name" value="E set domains"/>
    <property type="match status" value="1"/>
</dbReference>
<comment type="similarity">
    <text evidence="2">Belongs to the glycosyl hydrolase 18 family. Chitinase class II subfamily.</text>
</comment>
<reference evidence="13" key="1">
    <citation type="journal article" date="2019" name="Genome Announc.">
        <title>Draft Genome Sequence of Pseudoalteromonas piscicida Strain 36Y ROTHPW, an Hypersaline Seawater Isolate from the South Coast of Sonora, Mexico.</title>
        <authorList>
            <person name="Sanchez-Diaz R."/>
            <person name="Molina-Garza Z.J."/>
            <person name="Cruz-Suarez L.E."/>
            <person name="Selvin J."/>
            <person name="Kiran G.S."/>
            <person name="Ibarra-Gamez J.C."/>
            <person name="Gomez-Gil B."/>
            <person name="Galaviz-Silva L."/>
        </authorList>
    </citation>
    <scope>NUCLEOTIDE SEQUENCE [LARGE SCALE GENOMIC DNA]</scope>
    <source>
        <strain evidence="13">36Y_RITHPW</strain>
    </source>
</reference>
<dbReference type="PANTHER" id="PTHR11177">
    <property type="entry name" value="CHITINASE"/>
    <property type="match status" value="1"/>
</dbReference>
<evidence type="ECO:0000256" key="3">
    <source>
        <dbReference type="ARBA" id="ARBA00012729"/>
    </source>
</evidence>
<comment type="catalytic activity">
    <reaction evidence="1">
        <text>Random endo-hydrolysis of N-acetyl-beta-D-glucosaminide (1-&gt;4)-beta-linkages in chitin and chitodextrins.</text>
        <dbReference type="EC" id="3.2.1.14"/>
    </reaction>
</comment>
<dbReference type="PROSITE" id="PS51910">
    <property type="entry name" value="GH18_2"/>
    <property type="match status" value="1"/>
</dbReference>
<dbReference type="EMBL" id="NKHF01000096">
    <property type="protein sequence ID" value="PCK30145.1"/>
    <property type="molecule type" value="Genomic_DNA"/>
</dbReference>
<keyword evidence="4 9" id="KW-0378">Hydrolase</keyword>
<dbReference type="CDD" id="cd06548">
    <property type="entry name" value="GH18_chitinase"/>
    <property type="match status" value="1"/>
</dbReference>
<dbReference type="Gene3D" id="3.20.20.80">
    <property type="entry name" value="Glycosidases"/>
    <property type="match status" value="1"/>
</dbReference>
<evidence type="ECO:0000256" key="8">
    <source>
        <dbReference type="ARBA" id="ARBA00023326"/>
    </source>
</evidence>
<keyword evidence="7 9" id="KW-0326">Glycosidase</keyword>
<dbReference type="Pfam" id="PF00704">
    <property type="entry name" value="Glyco_hydro_18"/>
    <property type="match status" value="1"/>
</dbReference>
<dbReference type="SMART" id="SM00495">
    <property type="entry name" value="ChtBD3"/>
    <property type="match status" value="2"/>
</dbReference>
<keyword evidence="5" id="KW-0146">Chitin degradation</keyword>
<evidence type="ECO:0000256" key="9">
    <source>
        <dbReference type="RuleBase" id="RU000489"/>
    </source>
</evidence>
<dbReference type="Pfam" id="PF08329">
    <property type="entry name" value="ChitinaseA_N"/>
    <property type="match status" value="1"/>
</dbReference>
<evidence type="ECO:0000256" key="4">
    <source>
        <dbReference type="ARBA" id="ARBA00022801"/>
    </source>
</evidence>
<dbReference type="GO" id="GO:0006032">
    <property type="term" value="P:chitin catabolic process"/>
    <property type="evidence" value="ECO:0007669"/>
    <property type="project" value="UniProtKB-KW"/>
</dbReference>
<dbReference type="EC" id="3.2.1.14" evidence="3"/>
<dbReference type="GO" id="GO:0030246">
    <property type="term" value="F:carbohydrate binding"/>
    <property type="evidence" value="ECO:0007669"/>
    <property type="project" value="InterPro"/>
</dbReference>
<dbReference type="Gene3D" id="3.10.50.10">
    <property type="match status" value="1"/>
</dbReference>
<dbReference type="InterPro" id="IPR036573">
    <property type="entry name" value="CBM_sf_5/12"/>
</dbReference>
<dbReference type="Gene3D" id="2.10.10.20">
    <property type="entry name" value="Carbohydrate-binding module superfamily 5/12"/>
    <property type="match status" value="2"/>
</dbReference>
<dbReference type="InterPro" id="IPR011583">
    <property type="entry name" value="Chitinase_II/V-like_cat"/>
</dbReference>
<dbReference type="InterPro" id="IPR013783">
    <property type="entry name" value="Ig-like_fold"/>
</dbReference>
<evidence type="ECO:0000313" key="12">
    <source>
        <dbReference type="EMBL" id="PCK30145.1"/>
    </source>
</evidence>
<dbReference type="InterPro" id="IPR013540">
    <property type="entry name" value="ChitinaseA_N"/>
</dbReference>
<dbReference type="GO" id="GO:0008061">
    <property type="term" value="F:chitin binding"/>
    <property type="evidence" value="ECO:0007669"/>
    <property type="project" value="InterPro"/>
</dbReference>
<dbReference type="GO" id="GO:0000272">
    <property type="term" value="P:polysaccharide catabolic process"/>
    <property type="evidence" value="ECO:0007669"/>
    <property type="project" value="UniProtKB-KW"/>
</dbReference>
<dbReference type="InterPro" id="IPR014756">
    <property type="entry name" value="Ig_E-set"/>
</dbReference>
<accession>A0A2A5JL46</accession>
<dbReference type="InterPro" id="IPR003610">
    <property type="entry name" value="CBM5/12"/>
</dbReference>
<keyword evidence="13" id="KW-1185">Reference proteome</keyword>
<dbReference type="RefSeq" id="WP_099643589.1">
    <property type="nucleotide sequence ID" value="NZ_NKHF01000096.1"/>
</dbReference>
<gene>
    <name evidence="12" type="ORF">CEX98_19000</name>
</gene>
<dbReference type="InterPro" id="IPR050314">
    <property type="entry name" value="Glycosyl_Hydrlase_18"/>
</dbReference>
<keyword evidence="10" id="KW-0732">Signal</keyword>
<dbReference type="CDD" id="cd12215">
    <property type="entry name" value="ChiC_BD"/>
    <property type="match status" value="2"/>
</dbReference>
<feature type="chain" id="PRO_5012698249" description="chitinase" evidence="10">
    <location>
        <begin position="23"/>
        <end position="881"/>
    </location>
</feature>
<keyword evidence="8" id="KW-0624">Polysaccharide degradation</keyword>
<dbReference type="GO" id="GO:0005576">
    <property type="term" value="C:extracellular region"/>
    <property type="evidence" value="ECO:0007669"/>
    <property type="project" value="InterPro"/>
</dbReference>
<comment type="caution">
    <text evidence="12">The sequence shown here is derived from an EMBL/GenBank/DDBJ whole genome shotgun (WGS) entry which is preliminary data.</text>
</comment>
<dbReference type="AlphaFoldDB" id="A0A2A5JL46"/>
<dbReference type="InterPro" id="IPR001223">
    <property type="entry name" value="Glyco_hydro18_cat"/>
</dbReference>
<feature type="signal peptide" evidence="10">
    <location>
        <begin position="1"/>
        <end position="22"/>
    </location>
</feature>
<evidence type="ECO:0000256" key="7">
    <source>
        <dbReference type="ARBA" id="ARBA00023295"/>
    </source>
</evidence>
<dbReference type="OrthoDB" id="9775889at2"/>
<organism evidence="12 13">
    <name type="scientific">Pseudoalteromonas piscicida</name>
    <dbReference type="NCBI Taxonomy" id="43662"/>
    <lineage>
        <taxon>Bacteria</taxon>
        <taxon>Pseudomonadati</taxon>
        <taxon>Pseudomonadota</taxon>
        <taxon>Gammaproteobacteria</taxon>
        <taxon>Alteromonadales</taxon>
        <taxon>Pseudoalteromonadaceae</taxon>
        <taxon>Pseudoalteromonas</taxon>
    </lineage>
</organism>
<dbReference type="PANTHER" id="PTHR11177:SF317">
    <property type="entry name" value="CHITINASE 12-RELATED"/>
    <property type="match status" value="1"/>
</dbReference>
<protein>
    <recommendedName>
        <fullName evidence="3">chitinase</fullName>
        <ecNumber evidence="3">3.2.1.14</ecNumber>
    </recommendedName>
</protein>
<evidence type="ECO:0000259" key="11">
    <source>
        <dbReference type="PROSITE" id="PS51910"/>
    </source>
</evidence>
<dbReference type="GO" id="GO:0008843">
    <property type="term" value="F:endochitinase activity"/>
    <property type="evidence" value="ECO:0007669"/>
    <property type="project" value="UniProtKB-EC"/>
</dbReference>
<evidence type="ECO:0000256" key="10">
    <source>
        <dbReference type="SAM" id="SignalP"/>
    </source>
</evidence>
<dbReference type="SMART" id="SM00636">
    <property type="entry name" value="Glyco_18"/>
    <property type="match status" value="1"/>
</dbReference>
<evidence type="ECO:0000256" key="1">
    <source>
        <dbReference type="ARBA" id="ARBA00000822"/>
    </source>
</evidence>
<dbReference type="SUPFAM" id="SSF51445">
    <property type="entry name" value="(Trans)glycosidases"/>
    <property type="match status" value="1"/>
</dbReference>
<dbReference type="InterPro" id="IPR029070">
    <property type="entry name" value="Chitinase_insertion_sf"/>
</dbReference>
<dbReference type="InterPro" id="IPR017853">
    <property type="entry name" value="GH"/>
</dbReference>
<evidence type="ECO:0000256" key="2">
    <source>
        <dbReference type="ARBA" id="ARBA00009121"/>
    </source>
</evidence>
<feature type="domain" description="GH18" evidence="11">
    <location>
        <begin position="159"/>
        <end position="588"/>
    </location>
</feature>
<keyword evidence="6" id="KW-0119">Carbohydrate metabolism</keyword>
<sequence length="881" mass="95478">MFKLLSSSLAVAAAIASSTVQAAPSTPSITWKPQSYSFVDVNIYGRGSYKQLVQAKDAVDIEIEWNAWSGKGGDHYKVFFDDSLVNEGALAAGTKSGVIRFPYHRSGRHQLTIQLCDATGCATSAAKPIVIADTDGGHLAPLQLNVNPNNKQFNTDPDKVVGAYFVEWGIYGRQFDVTQIPADNLTHLLYGFIPICGPNESLGEIENGNSLRALQLACGDSNDYEVVIHDPWAAVQKALPGVDSKDPIRGTYAQLMALKQRNPELKILPSVGGWTLSDPFFDFDNKANRDTFVNSMREFLTTWKFYDGIDIDWEFPGGDGASPNRGSANDGEVYVILMKELRAMLDELEAQTGREYELTSAIGTGWDKIEDVDYQRAAEHMDYIFAMTYDFHGGWNNVTGHQTGIYCGSHLSNETCIGTGIDENGEPRKGPAYTMDNAIQLLLAQGVPSKKLVVGAAMYGRGWEGVYPQNAAIAGNPMTAPASGKLTGTTAQGVWEAGVIDYKGLKKYMIGDSEQGVNGFEVGYDEQAQAAYVWNKSKGTLVTYDSPRSVRAKGQYILQHNLGGIFAWEIDADNGDILNAMHEGLAGNMPPPPVNKAPLVTLASEVSIDAGESLQVVATATDPEGKALSYTWSGDAALSLTTQHNRVIIATPNVTQDAVFTVTLAVTDGKHTVNRPLKVNVKAAVVENKAPEVADIADVTLDEGQQITLNVIASDPEGRALTYAWYVPGHTVTGTGASITLTASQVNKTQQSTGKVIVSDGVNDVTRTFSVTVNSTTSTDPVEPPTEPGKTTWDANAVYVGGNVVWYQGVKYKARWWTRGALPSKGGVWQEIIPDDGTVRAWRSDLVYTGGDKVTFSGETYQARWWTRGQQPDSNSVWRKL</sequence>
<dbReference type="Proteomes" id="UP000228621">
    <property type="component" value="Unassembled WGS sequence"/>
</dbReference>
<dbReference type="SUPFAM" id="SSF51055">
    <property type="entry name" value="Carbohydrate binding domain"/>
    <property type="match status" value="2"/>
</dbReference>
<evidence type="ECO:0000256" key="5">
    <source>
        <dbReference type="ARBA" id="ARBA00023024"/>
    </source>
</evidence>
<dbReference type="PROSITE" id="PS01095">
    <property type="entry name" value="GH18_1"/>
    <property type="match status" value="1"/>
</dbReference>
<dbReference type="InterPro" id="IPR001579">
    <property type="entry name" value="Glyco_hydro_18_chit_AS"/>
</dbReference>
<evidence type="ECO:0000313" key="13">
    <source>
        <dbReference type="Proteomes" id="UP000228621"/>
    </source>
</evidence>
<dbReference type="SUPFAM" id="SSF54556">
    <property type="entry name" value="Chitinase insertion domain"/>
    <property type="match status" value="1"/>
</dbReference>
<dbReference type="Pfam" id="PF02839">
    <property type="entry name" value="CBM_5_12"/>
    <property type="match status" value="2"/>
</dbReference>